<feature type="transmembrane region" description="Helical" evidence="1">
    <location>
        <begin position="160"/>
        <end position="182"/>
    </location>
</feature>
<dbReference type="AlphaFoldDB" id="A0A2A6RK16"/>
<feature type="transmembrane region" description="Helical" evidence="1">
    <location>
        <begin position="189"/>
        <end position="213"/>
    </location>
</feature>
<dbReference type="Pfam" id="PF11667">
    <property type="entry name" value="DUF3267"/>
    <property type="match status" value="1"/>
</dbReference>
<evidence type="ECO:0000313" key="3">
    <source>
        <dbReference type="Proteomes" id="UP000220527"/>
    </source>
</evidence>
<reference evidence="3" key="1">
    <citation type="submission" date="2017-08" db="EMBL/GenBank/DDBJ databases">
        <authorList>
            <person name="Grouzdev D.S."/>
            <person name="Gaisin V.A."/>
            <person name="Rysina M.S."/>
            <person name="Gorlenko V.M."/>
        </authorList>
    </citation>
    <scope>NUCLEOTIDE SEQUENCE [LARGE SCALE GENOMIC DNA]</scope>
    <source>
        <strain evidence="3">Kir15-3F</strain>
    </source>
</reference>
<dbReference type="OrthoDB" id="166615at2"/>
<keyword evidence="1" id="KW-1133">Transmembrane helix</keyword>
<organism evidence="2 3">
    <name type="scientific">Candidatus Viridilinea mediisalina</name>
    <dbReference type="NCBI Taxonomy" id="2024553"/>
    <lineage>
        <taxon>Bacteria</taxon>
        <taxon>Bacillati</taxon>
        <taxon>Chloroflexota</taxon>
        <taxon>Chloroflexia</taxon>
        <taxon>Chloroflexales</taxon>
        <taxon>Chloroflexineae</taxon>
        <taxon>Oscillochloridaceae</taxon>
        <taxon>Candidatus Viridilinea</taxon>
    </lineage>
</organism>
<evidence type="ECO:0008006" key="4">
    <source>
        <dbReference type="Google" id="ProtNLM"/>
    </source>
</evidence>
<sequence length="234" mass="25332">MCYKPTKAARSPYGICSGQTPPQYLMNNGQPPPTRLFTATKTLPPNYLPAGAINLATNKALQLGLSLGSVILFVLFGLGFMGLIARLRPDLGSISVTFGLIEMLFVLLMLVLTTFIVVWLHEAIHGFCFWLFTRSRPHYGFKGLYAYAAAPDWYLSRLPYAITGAAPLILMTLLGLLIATVAPALAMPLLIYALSLNAAGAIGDMFVVAWIAVSPKGALFRDHGDALERFRPGA</sequence>
<proteinExistence type="predicted"/>
<keyword evidence="1" id="KW-0472">Membrane</keyword>
<accession>A0A2A6RK16</accession>
<keyword evidence="3" id="KW-1185">Reference proteome</keyword>
<dbReference type="InterPro" id="IPR021683">
    <property type="entry name" value="DUF3267"/>
</dbReference>
<evidence type="ECO:0000256" key="1">
    <source>
        <dbReference type="SAM" id="Phobius"/>
    </source>
</evidence>
<protein>
    <recommendedName>
        <fullName evidence="4">Zincin peptidase</fullName>
    </recommendedName>
</protein>
<keyword evidence="1" id="KW-0812">Transmembrane</keyword>
<dbReference type="Proteomes" id="UP000220527">
    <property type="component" value="Unassembled WGS sequence"/>
</dbReference>
<gene>
    <name evidence="2" type="ORF">CJ255_09730</name>
</gene>
<feature type="transmembrane region" description="Helical" evidence="1">
    <location>
        <begin position="96"/>
        <end position="120"/>
    </location>
</feature>
<comment type="caution">
    <text evidence="2">The sequence shown here is derived from an EMBL/GenBank/DDBJ whole genome shotgun (WGS) entry which is preliminary data.</text>
</comment>
<feature type="transmembrane region" description="Helical" evidence="1">
    <location>
        <begin position="63"/>
        <end position="84"/>
    </location>
</feature>
<evidence type="ECO:0000313" key="2">
    <source>
        <dbReference type="EMBL" id="PDW03255.1"/>
    </source>
</evidence>
<dbReference type="EMBL" id="NQWI01000035">
    <property type="protein sequence ID" value="PDW03255.1"/>
    <property type="molecule type" value="Genomic_DNA"/>
</dbReference>
<name>A0A2A6RK16_9CHLR</name>